<comment type="subunit">
    <text evidence="4">Complex I is composed of 45 different subunits.</text>
</comment>
<dbReference type="EMBL" id="JARGDH010000001">
    <property type="protein sequence ID" value="KAL0280920.1"/>
    <property type="molecule type" value="Genomic_DNA"/>
</dbReference>
<evidence type="ECO:0000256" key="11">
    <source>
        <dbReference type="ARBA" id="ARBA00023136"/>
    </source>
</evidence>
<reference evidence="12" key="1">
    <citation type="journal article" date="2024" name="Gigascience">
        <title>Chromosome-level genome of the poultry shaft louse Menopon gallinae provides insight into the host-switching and adaptive evolution of parasitic lice.</title>
        <authorList>
            <person name="Xu Y."/>
            <person name="Ma L."/>
            <person name="Liu S."/>
            <person name="Liang Y."/>
            <person name="Liu Q."/>
            <person name="He Z."/>
            <person name="Tian L."/>
            <person name="Duan Y."/>
            <person name="Cai W."/>
            <person name="Li H."/>
            <person name="Song F."/>
        </authorList>
    </citation>
    <scope>NUCLEOTIDE SEQUENCE</scope>
    <source>
        <strain evidence="12">Cailab_2023a</strain>
    </source>
</reference>
<dbReference type="Pfam" id="PF14813">
    <property type="entry name" value="NADH_B2"/>
    <property type="match status" value="1"/>
</dbReference>
<dbReference type="GO" id="GO:0032981">
    <property type="term" value="P:mitochondrial respiratory chain complex I assembly"/>
    <property type="evidence" value="ECO:0007669"/>
    <property type="project" value="TreeGrafter"/>
</dbReference>
<evidence type="ECO:0000256" key="3">
    <source>
        <dbReference type="ARBA" id="ARBA00005923"/>
    </source>
</evidence>
<evidence type="ECO:0000256" key="9">
    <source>
        <dbReference type="ARBA" id="ARBA00022982"/>
    </source>
</evidence>
<keyword evidence="10" id="KW-0496">Mitochondrion</keyword>
<evidence type="ECO:0000256" key="5">
    <source>
        <dbReference type="ARBA" id="ARBA00022448"/>
    </source>
</evidence>
<dbReference type="PANTHER" id="PTHR15223:SF1">
    <property type="entry name" value="NADH DEHYDROGENASE [UBIQUINONE] 1 BETA SUBCOMPLEX SUBUNIT 2, MITOCHONDRIAL"/>
    <property type="match status" value="1"/>
</dbReference>
<evidence type="ECO:0008006" key="13">
    <source>
        <dbReference type="Google" id="ProtNLM"/>
    </source>
</evidence>
<comment type="function">
    <text evidence="1">Accessory subunit of the mitochondrial membrane respiratory chain NADH dehydrogenase (Complex I), that is believed not to be involved in catalysis. Complex I functions in the transfer of electrons from NADH to the respiratory chain. The immediate electron acceptor for the enzyme is believed to be ubiquinone.</text>
</comment>
<dbReference type="PANTHER" id="PTHR15223">
    <property type="entry name" value="NADH-UBIQUINONE OXIDOREDUCTASE AGGG SUBUNIT"/>
    <property type="match status" value="1"/>
</dbReference>
<dbReference type="InterPro" id="IPR026627">
    <property type="entry name" value="NDUFB2_animal"/>
</dbReference>
<keyword evidence="11" id="KW-0472">Membrane</keyword>
<proteinExistence type="inferred from homology"/>
<dbReference type="AlphaFoldDB" id="A0AAW2IFI1"/>
<keyword evidence="6" id="KW-0679">Respiratory chain</keyword>
<name>A0AAW2IFI1_9NEOP</name>
<comment type="caution">
    <text evidence="12">The sequence shown here is derived from an EMBL/GenBank/DDBJ whole genome shotgun (WGS) entry which is preliminary data.</text>
</comment>
<keyword evidence="7" id="KW-0999">Mitochondrion inner membrane</keyword>
<sequence>MVISRGYSCVKLLKSCQPSRFTAGIRNSSHGTWNYRSYNEPPQWEKRTALALGTFMWGWIIYHFINDFDHITGEYVTPDPSLWTDEELGIPPDSAGPAPLKK</sequence>
<keyword evidence="5" id="KW-0813">Transport</keyword>
<comment type="similarity">
    <text evidence="3">Belongs to the complex I NDUFB2 subunit family.</text>
</comment>
<evidence type="ECO:0000256" key="10">
    <source>
        <dbReference type="ARBA" id="ARBA00023128"/>
    </source>
</evidence>
<dbReference type="GO" id="GO:0045271">
    <property type="term" value="C:respiratory chain complex I"/>
    <property type="evidence" value="ECO:0007669"/>
    <property type="project" value="InterPro"/>
</dbReference>
<gene>
    <name evidence="12" type="ORF">PYX00_002072</name>
</gene>
<dbReference type="GO" id="GO:0005743">
    <property type="term" value="C:mitochondrial inner membrane"/>
    <property type="evidence" value="ECO:0007669"/>
    <property type="project" value="UniProtKB-SubCell"/>
</dbReference>
<evidence type="ECO:0000256" key="8">
    <source>
        <dbReference type="ARBA" id="ARBA00022946"/>
    </source>
</evidence>
<keyword evidence="8" id="KW-0809">Transit peptide</keyword>
<protein>
    <recommendedName>
        <fullName evidence="13">NADH dehydrogenase [ubiquinone] 1 beta subcomplex subunit 2, mitochondrial</fullName>
    </recommendedName>
</protein>
<evidence type="ECO:0000256" key="1">
    <source>
        <dbReference type="ARBA" id="ARBA00003195"/>
    </source>
</evidence>
<keyword evidence="9" id="KW-0249">Electron transport</keyword>
<evidence type="ECO:0000256" key="4">
    <source>
        <dbReference type="ARBA" id="ARBA00011533"/>
    </source>
</evidence>
<evidence type="ECO:0000313" key="12">
    <source>
        <dbReference type="EMBL" id="KAL0280920.1"/>
    </source>
</evidence>
<organism evidence="12">
    <name type="scientific">Menopon gallinae</name>
    <name type="common">poultry shaft louse</name>
    <dbReference type="NCBI Taxonomy" id="328185"/>
    <lineage>
        <taxon>Eukaryota</taxon>
        <taxon>Metazoa</taxon>
        <taxon>Ecdysozoa</taxon>
        <taxon>Arthropoda</taxon>
        <taxon>Hexapoda</taxon>
        <taxon>Insecta</taxon>
        <taxon>Pterygota</taxon>
        <taxon>Neoptera</taxon>
        <taxon>Paraneoptera</taxon>
        <taxon>Psocodea</taxon>
        <taxon>Troctomorpha</taxon>
        <taxon>Phthiraptera</taxon>
        <taxon>Amblycera</taxon>
        <taxon>Menoponidae</taxon>
        <taxon>Menopon</taxon>
    </lineage>
</organism>
<accession>A0AAW2IFI1</accession>
<evidence type="ECO:0000256" key="7">
    <source>
        <dbReference type="ARBA" id="ARBA00022792"/>
    </source>
</evidence>
<evidence type="ECO:0000256" key="2">
    <source>
        <dbReference type="ARBA" id="ARBA00004443"/>
    </source>
</evidence>
<comment type="subcellular location">
    <subcellularLocation>
        <location evidence="2">Mitochondrion inner membrane</location>
        <topology evidence="2">Peripheral membrane protein</topology>
        <orientation evidence="2">Matrix side</orientation>
    </subcellularLocation>
</comment>
<evidence type="ECO:0000256" key="6">
    <source>
        <dbReference type="ARBA" id="ARBA00022660"/>
    </source>
</evidence>